<comment type="caution">
    <text evidence="1">The sequence shown here is derived from an EMBL/GenBank/DDBJ whole genome shotgun (WGS) entry which is preliminary data.</text>
</comment>
<keyword evidence="2" id="KW-1185">Reference proteome</keyword>
<sequence length="79" mass="9022">MELVEHWWNGGADAHREDVIVRRGPEGTHEVELRVGARSIKREYRTRDEAKIISDGLRAVGVWLDLTRLRSFAGQAVAR</sequence>
<reference evidence="2" key="1">
    <citation type="journal article" date="2019" name="Int. J. Syst. Evol. Microbiol.">
        <title>The Global Catalogue of Microorganisms (GCM) 10K type strain sequencing project: providing services to taxonomists for standard genome sequencing and annotation.</title>
        <authorList>
            <consortium name="The Broad Institute Genomics Platform"/>
            <consortium name="The Broad Institute Genome Sequencing Center for Infectious Disease"/>
            <person name="Wu L."/>
            <person name="Ma J."/>
        </authorList>
    </citation>
    <scope>NUCLEOTIDE SEQUENCE [LARGE SCALE GENOMIC DNA]</scope>
    <source>
        <strain evidence="2">CGMCC 4.7289</strain>
    </source>
</reference>
<dbReference type="EMBL" id="JBHSAY010000013">
    <property type="protein sequence ID" value="MFC4133621.1"/>
    <property type="molecule type" value="Genomic_DNA"/>
</dbReference>
<name>A0ABV8LRE1_9ACTN</name>
<proteinExistence type="predicted"/>
<evidence type="ECO:0000313" key="2">
    <source>
        <dbReference type="Proteomes" id="UP001595816"/>
    </source>
</evidence>
<gene>
    <name evidence="1" type="ORF">ACFOZ4_23680</name>
</gene>
<evidence type="ECO:0000313" key="1">
    <source>
        <dbReference type="EMBL" id="MFC4133621.1"/>
    </source>
</evidence>
<dbReference type="Proteomes" id="UP001595816">
    <property type="component" value="Unassembled WGS sequence"/>
</dbReference>
<dbReference type="RefSeq" id="WP_253750754.1">
    <property type="nucleotide sequence ID" value="NZ_JAMZDZ010000001.1"/>
</dbReference>
<protein>
    <submittedName>
        <fullName evidence="1">Uncharacterized protein</fullName>
    </submittedName>
</protein>
<organism evidence="1 2">
    <name type="scientific">Hamadaea flava</name>
    <dbReference type="NCBI Taxonomy" id="1742688"/>
    <lineage>
        <taxon>Bacteria</taxon>
        <taxon>Bacillati</taxon>
        <taxon>Actinomycetota</taxon>
        <taxon>Actinomycetes</taxon>
        <taxon>Micromonosporales</taxon>
        <taxon>Micromonosporaceae</taxon>
        <taxon>Hamadaea</taxon>
    </lineage>
</organism>
<accession>A0ABV8LRE1</accession>